<dbReference type="SUPFAM" id="SSF51735">
    <property type="entry name" value="NAD(P)-binding Rossmann-fold domains"/>
    <property type="match status" value="1"/>
</dbReference>
<dbReference type="InterPro" id="IPR036291">
    <property type="entry name" value="NAD(P)-bd_dom_sf"/>
</dbReference>
<organism evidence="3 4">
    <name type="scientific">Verticillium nonalfalfae</name>
    <dbReference type="NCBI Taxonomy" id="1051616"/>
    <lineage>
        <taxon>Eukaryota</taxon>
        <taxon>Fungi</taxon>
        <taxon>Dikarya</taxon>
        <taxon>Ascomycota</taxon>
        <taxon>Pezizomycotina</taxon>
        <taxon>Sordariomycetes</taxon>
        <taxon>Hypocreomycetidae</taxon>
        <taxon>Glomerellales</taxon>
        <taxon>Plectosphaerellaceae</taxon>
        <taxon>Verticillium</taxon>
    </lineage>
</organism>
<sequence length="396" mass="44298">MVSLDTSFTSLGPSALAYCVASSALHVVVGSVFFDLVHCLAHHSGRSRNPLLRWLARSHIAHHQYFDRRLHFNPGFNKQNLLLHLPLELVCQAVGSLLSWQLTHVLVPHPPLQHRDLHLVLVFLTIRSGVVAWHEGRDSNHIAYTRLPKDPHAVLVGPEYHALHHVDPQGYFGSMVRLVDWLLGTATTLHGRRITITGARGALGRALADELGREKGATVRTARFGLDWTYDDYSALEPLLRTTDILVLAHGAKGADAQRANCDSAVAIIEAFRRARVPAPSSSLLRPEVWYVGSEAELHGAWTEDMRAYTDAKRAFARCARAYCDDDDFTYRHVVPAAFSSAMGPALVSARWAAVVALWWIRRGARYVPVTYTGLAFLNFFRFYFWVTPSAVRKRT</sequence>
<feature type="domain" description="NAD-dependent epimerase/dehydratase" evidence="2">
    <location>
        <begin position="194"/>
        <end position="339"/>
    </location>
</feature>
<dbReference type="RefSeq" id="XP_028494383.1">
    <property type="nucleotide sequence ID" value="XM_028641716.1"/>
</dbReference>
<dbReference type="InterPro" id="IPR001509">
    <property type="entry name" value="Epimerase_deHydtase"/>
</dbReference>
<dbReference type="EMBL" id="RBVV01000061">
    <property type="protein sequence ID" value="RNJ56225.1"/>
    <property type="molecule type" value="Genomic_DNA"/>
</dbReference>
<evidence type="ECO:0000256" key="1">
    <source>
        <dbReference type="SAM" id="Phobius"/>
    </source>
</evidence>
<dbReference type="GeneID" id="39611297"/>
<reference evidence="3 4" key="1">
    <citation type="submission" date="2018-10" db="EMBL/GenBank/DDBJ databases">
        <title>Genome sequence of Verticillium nonalfalfae VnAa140.</title>
        <authorList>
            <person name="Stajich J.E."/>
            <person name="Kasson M.T."/>
        </authorList>
    </citation>
    <scope>NUCLEOTIDE SEQUENCE [LARGE SCALE GENOMIC DNA]</scope>
    <source>
        <strain evidence="3 4">VnAa140</strain>
    </source>
</reference>
<evidence type="ECO:0000313" key="3">
    <source>
        <dbReference type="EMBL" id="RNJ56225.1"/>
    </source>
</evidence>
<keyword evidence="1" id="KW-0472">Membrane</keyword>
<dbReference type="Pfam" id="PF01370">
    <property type="entry name" value="Epimerase"/>
    <property type="match status" value="1"/>
</dbReference>
<dbReference type="AlphaFoldDB" id="A0A3M9Y7R0"/>
<dbReference type="STRING" id="1051616.A0A3M9Y7R0"/>
<gene>
    <name evidence="3" type="ORF">D7B24_007608</name>
</gene>
<accession>A0A3M9Y7R0</accession>
<name>A0A3M9Y7R0_9PEZI</name>
<evidence type="ECO:0000259" key="2">
    <source>
        <dbReference type="Pfam" id="PF01370"/>
    </source>
</evidence>
<keyword evidence="1" id="KW-1133">Transmembrane helix</keyword>
<dbReference type="Proteomes" id="UP000267145">
    <property type="component" value="Unassembled WGS sequence"/>
</dbReference>
<proteinExistence type="predicted"/>
<evidence type="ECO:0000313" key="4">
    <source>
        <dbReference type="Proteomes" id="UP000267145"/>
    </source>
</evidence>
<feature type="transmembrane region" description="Helical" evidence="1">
    <location>
        <begin position="367"/>
        <end position="387"/>
    </location>
</feature>
<comment type="caution">
    <text evidence="3">The sequence shown here is derived from an EMBL/GenBank/DDBJ whole genome shotgun (WGS) entry which is preliminary data.</text>
</comment>
<keyword evidence="1" id="KW-0812">Transmembrane</keyword>
<dbReference type="Gene3D" id="3.40.50.720">
    <property type="entry name" value="NAD(P)-binding Rossmann-like Domain"/>
    <property type="match status" value="1"/>
</dbReference>
<protein>
    <recommendedName>
        <fullName evidence="2">NAD-dependent epimerase/dehydratase domain-containing protein</fullName>
    </recommendedName>
</protein>
<keyword evidence="4" id="KW-1185">Reference proteome</keyword>